<dbReference type="PRINTS" id="PR00344">
    <property type="entry name" value="BCTRLSENSOR"/>
</dbReference>
<name>A0ABS3KI28_9PROT</name>
<keyword evidence="13" id="KW-1185">Reference proteome</keyword>
<evidence type="ECO:0000256" key="3">
    <source>
        <dbReference type="ARBA" id="ARBA00022553"/>
    </source>
</evidence>
<keyword evidence="7" id="KW-0067">ATP-binding</keyword>
<dbReference type="Pfam" id="PF00512">
    <property type="entry name" value="HisKA"/>
    <property type="match status" value="1"/>
</dbReference>
<evidence type="ECO:0000256" key="8">
    <source>
        <dbReference type="ARBA" id="ARBA00023012"/>
    </source>
</evidence>
<evidence type="ECO:0000256" key="6">
    <source>
        <dbReference type="ARBA" id="ARBA00022777"/>
    </source>
</evidence>
<dbReference type="InterPro" id="IPR013656">
    <property type="entry name" value="PAS_4"/>
</dbReference>
<dbReference type="Proteomes" id="UP001518990">
    <property type="component" value="Unassembled WGS sequence"/>
</dbReference>
<proteinExistence type="predicted"/>
<dbReference type="NCBIfam" id="TIGR00229">
    <property type="entry name" value="sensory_box"/>
    <property type="match status" value="1"/>
</dbReference>
<evidence type="ECO:0000256" key="2">
    <source>
        <dbReference type="ARBA" id="ARBA00012438"/>
    </source>
</evidence>
<dbReference type="EMBL" id="JACTNF010000043">
    <property type="protein sequence ID" value="MBO1077124.1"/>
    <property type="molecule type" value="Genomic_DNA"/>
</dbReference>
<keyword evidence="9" id="KW-0472">Membrane</keyword>
<feature type="transmembrane region" description="Helical" evidence="9">
    <location>
        <begin position="58"/>
        <end position="75"/>
    </location>
</feature>
<keyword evidence="5" id="KW-0547">Nucleotide-binding</keyword>
<dbReference type="RefSeq" id="WP_208776123.1">
    <property type="nucleotide sequence ID" value="NZ_CP061092.1"/>
</dbReference>
<feature type="transmembrane region" description="Helical" evidence="9">
    <location>
        <begin position="82"/>
        <end position="103"/>
    </location>
</feature>
<dbReference type="PANTHER" id="PTHR43065">
    <property type="entry name" value="SENSOR HISTIDINE KINASE"/>
    <property type="match status" value="1"/>
</dbReference>
<evidence type="ECO:0000256" key="1">
    <source>
        <dbReference type="ARBA" id="ARBA00000085"/>
    </source>
</evidence>
<dbReference type="InterPro" id="IPR003594">
    <property type="entry name" value="HATPase_dom"/>
</dbReference>
<comment type="caution">
    <text evidence="12">The sequence shown here is derived from an EMBL/GenBank/DDBJ whole genome shotgun (WGS) entry which is preliminary data.</text>
</comment>
<comment type="catalytic activity">
    <reaction evidence="1">
        <text>ATP + protein L-histidine = ADP + protein N-phospho-L-histidine.</text>
        <dbReference type="EC" id="2.7.13.3"/>
    </reaction>
</comment>
<keyword evidence="4" id="KW-0808">Transferase</keyword>
<dbReference type="InterPro" id="IPR000700">
    <property type="entry name" value="PAS-assoc_C"/>
</dbReference>
<dbReference type="SUPFAM" id="SSF55874">
    <property type="entry name" value="ATPase domain of HSP90 chaperone/DNA topoisomerase II/histidine kinase"/>
    <property type="match status" value="1"/>
</dbReference>
<keyword evidence="9" id="KW-0812">Transmembrane</keyword>
<dbReference type="InterPro" id="IPR005467">
    <property type="entry name" value="His_kinase_dom"/>
</dbReference>
<dbReference type="Gene3D" id="1.10.287.130">
    <property type="match status" value="1"/>
</dbReference>
<dbReference type="SUPFAM" id="SSF47384">
    <property type="entry name" value="Homodimeric domain of signal transducing histidine kinase"/>
    <property type="match status" value="1"/>
</dbReference>
<dbReference type="Pfam" id="PF02518">
    <property type="entry name" value="HATPase_c"/>
    <property type="match status" value="1"/>
</dbReference>
<dbReference type="Gene3D" id="3.30.450.20">
    <property type="entry name" value="PAS domain"/>
    <property type="match status" value="1"/>
</dbReference>
<dbReference type="EC" id="2.7.13.3" evidence="2"/>
<evidence type="ECO:0000256" key="4">
    <source>
        <dbReference type="ARBA" id="ARBA00022679"/>
    </source>
</evidence>
<dbReference type="InterPro" id="IPR004358">
    <property type="entry name" value="Sig_transdc_His_kin-like_C"/>
</dbReference>
<dbReference type="Gene3D" id="3.30.565.10">
    <property type="entry name" value="Histidine kinase-like ATPase, C-terminal domain"/>
    <property type="match status" value="1"/>
</dbReference>
<dbReference type="InterPro" id="IPR000014">
    <property type="entry name" value="PAS"/>
</dbReference>
<sequence length="528" mass="57162">MRRNQSIILLPQADRYSELQEAMMRDDAAGSRLAHRVYCGAALLVALSIFALDVLSPLQGAVAVLYTSVVLLASRAHGRMEILAAGALGALLALIGYAFTHVGEPLGSAAVRLGVSLVAIGTTTLLCFRNQVAAEEKRESELRYRTIFNAAALPIWEGDWSAAYTMLHGGRMPDAETLDRIARSAVIRDANDAAARLFGLPDRSALIGNTIIRHHTPSAEAALVRVIRALLRGEAVIKEEAQFLTLSGNIVDVIIHVTLPPSDGEWKRVLLMAIDLTERNRAEQRFNQAQAELTHVSRVTTLGQLAASIAHEVNQPLSAIITYAKSGQRWLRRETPDPVEAVTCLEQIASNGARAADVIARIRALARNAEPQQEPFALQAMVEETAALLKRDLDANGIKLHLKFVDGLPLAFGDRIQIQQVLMNLMINAEQSMGSNPADQRALCVEAWRDDDRLRISVSDCGTGIAGDPEHLFVPFFTTKPSGLGMGLSICRSIIERHGGTLGAANNPEGGAIFTFALPVVQQHEAVT</sequence>
<protein>
    <recommendedName>
        <fullName evidence="2">histidine kinase</fullName>
        <ecNumber evidence="2">2.7.13.3</ecNumber>
    </recommendedName>
</protein>
<dbReference type="SUPFAM" id="SSF55785">
    <property type="entry name" value="PYP-like sensor domain (PAS domain)"/>
    <property type="match status" value="1"/>
</dbReference>
<dbReference type="PANTHER" id="PTHR43065:SF10">
    <property type="entry name" value="PEROXIDE STRESS-ACTIVATED HISTIDINE KINASE MAK3"/>
    <property type="match status" value="1"/>
</dbReference>
<dbReference type="InterPro" id="IPR035965">
    <property type="entry name" value="PAS-like_dom_sf"/>
</dbReference>
<dbReference type="PROSITE" id="PS50113">
    <property type="entry name" value="PAC"/>
    <property type="match status" value="1"/>
</dbReference>
<evidence type="ECO:0000313" key="13">
    <source>
        <dbReference type="Proteomes" id="UP001518990"/>
    </source>
</evidence>
<dbReference type="InterPro" id="IPR036890">
    <property type="entry name" value="HATPase_C_sf"/>
</dbReference>
<evidence type="ECO:0000256" key="7">
    <source>
        <dbReference type="ARBA" id="ARBA00022840"/>
    </source>
</evidence>
<accession>A0ABS3KI28</accession>
<dbReference type="CDD" id="cd00082">
    <property type="entry name" value="HisKA"/>
    <property type="match status" value="1"/>
</dbReference>
<keyword evidence="9" id="KW-1133">Transmembrane helix</keyword>
<evidence type="ECO:0000313" key="12">
    <source>
        <dbReference type="EMBL" id="MBO1077124.1"/>
    </source>
</evidence>
<dbReference type="SMART" id="SM00387">
    <property type="entry name" value="HATPase_c"/>
    <property type="match status" value="1"/>
</dbReference>
<evidence type="ECO:0000256" key="9">
    <source>
        <dbReference type="SAM" id="Phobius"/>
    </source>
</evidence>
<evidence type="ECO:0000259" key="11">
    <source>
        <dbReference type="PROSITE" id="PS50113"/>
    </source>
</evidence>
<dbReference type="InterPro" id="IPR036097">
    <property type="entry name" value="HisK_dim/P_sf"/>
</dbReference>
<dbReference type="SMART" id="SM00388">
    <property type="entry name" value="HisKA"/>
    <property type="match status" value="1"/>
</dbReference>
<feature type="domain" description="Histidine kinase" evidence="10">
    <location>
        <begin position="308"/>
        <end position="522"/>
    </location>
</feature>
<dbReference type="Pfam" id="PF08448">
    <property type="entry name" value="PAS_4"/>
    <property type="match status" value="1"/>
</dbReference>
<gene>
    <name evidence="12" type="ORF">IAI60_21175</name>
</gene>
<feature type="domain" description="PAC" evidence="11">
    <location>
        <begin position="237"/>
        <end position="288"/>
    </location>
</feature>
<keyword evidence="6" id="KW-0418">Kinase</keyword>
<keyword evidence="8" id="KW-0902">Two-component regulatory system</keyword>
<reference evidence="12 13" key="1">
    <citation type="submission" date="2020-09" db="EMBL/GenBank/DDBJ databases">
        <title>Roseomonas.</title>
        <authorList>
            <person name="Zhu W."/>
        </authorList>
    </citation>
    <scope>NUCLEOTIDE SEQUENCE [LARGE SCALE GENOMIC DNA]</scope>
    <source>
        <strain evidence="12 13">1311</strain>
    </source>
</reference>
<evidence type="ECO:0000259" key="10">
    <source>
        <dbReference type="PROSITE" id="PS50109"/>
    </source>
</evidence>
<evidence type="ECO:0000256" key="5">
    <source>
        <dbReference type="ARBA" id="ARBA00022741"/>
    </source>
</evidence>
<dbReference type="PROSITE" id="PS50109">
    <property type="entry name" value="HIS_KIN"/>
    <property type="match status" value="1"/>
</dbReference>
<organism evidence="12 13">
    <name type="scientific">Roseomonas marmotae</name>
    <dbReference type="NCBI Taxonomy" id="2768161"/>
    <lineage>
        <taxon>Bacteria</taxon>
        <taxon>Pseudomonadati</taxon>
        <taxon>Pseudomonadota</taxon>
        <taxon>Alphaproteobacteria</taxon>
        <taxon>Acetobacterales</taxon>
        <taxon>Roseomonadaceae</taxon>
        <taxon>Roseomonas</taxon>
    </lineage>
</organism>
<dbReference type="CDD" id="cd00130">
    <property type="entry name" value="PAS"/>
    <property type="match status" value="1"/>
</dbReference>
<dbReference type="InterPro" id="IPR003661">
    <property type="entry name" value="HisK_dim/P_dom"/>
</dbReference>
<keyword evidence="3" id="KW-0597">Phosphoprotein</keyword>
<feature type="transmembrane region" description="Helical" evidence="9">
    <location>
        <begin position="33"/>
        <end position="52"/>
    </location>
</feature>